<name>A0ABY7TLU6_9SPHN</name>
<reference evidence="1 2" key="1">
    <citation type="submission" date="2023-02" db="EMBL/GenBank/DDBJ databases">
        <title>Genome sequence of Sphingomonas naphthae.</title>
        <authorList>
            <person name="Kim S."/>
            <person name="Heo J."/>
            <person name="Kwon S.-W."/>
        </authorList>
    </citation>
    <scope>NUCLEOTIDE SEQUENCE [LARGE SCALE GENOMIC DNA]</scope>
    <source>
        <strain evidence="1 2">KACC 18716</strain>
    </source>
</reference>
<keyword evidence="2" id="KW-1185">Reference proteome</keyword>
<protein>
    <recommendedName>
        <fullName evidence="3">DUF2059 domain-containing protein</fullName>
    </recommendedName>
</protein>
<accession>A0ABY7TLU6</accession>
<gene>
    <name evidence="1" type="ORF">PQ455_02970</name>
</gene>
<evidence type="ECO:0000313" key="1">
    <source>
        <dbReference type="EMBL" id="WCT74208.1"/>
    </source>
</evidence>
<proteinExistence type="predicted"/>
<evidence type="ECO:0008006" key="3">
    <source>
        <dbReference type="Google" id="ProtNLM"/>
    </source>
</evidence>
<sequence>MLLASAIATVPPVTARAVTSVSLPADPAAEIAHALTPRENLRAMILMTLDRGGAQAPLAARVGEPRADALLSDAAENSAYAHADQWERELAAAYREALTPAELAGALTAVRAQRMEALAALGPKVGPAFFRRAAPLLNAATAEAQRAAAARVE</sequence>
<dbReference type="EMBL" id="CP117411">
    <property type="protein sequence ID" value="WCT74208.1"/>
    <property type="molecule type" value="Genomic_DNA"/>
</dbReference>
<evidence type="ECO:0000313" key="2">
    <source>
        <dbReference type="Proteomes" id="UP001220395"/>
    </source>
</evidence>
<dbReference type="RefSeq" id="WP_273689067.1">
    <property type="nucleotide sequence ID" value="NZ_CP117411.1"/>
</dbReference>
<organism evidence="1 2">
    <name type="scientific">Sphingomonas naphthae</name>
    <dbReference type="NCBI Taxonomy" id="1813468"/>
    <lineage>
        <taxon>Bacteria</taxon>
        <taxon>Pseudomonadati</taxon>
        <taxon>Pseudomonadota</taxon>
        <taxon>Alphaproteobacteria</taxon>
        <taxon>Sphingomonadales</taxon>
        <taxon>Sphingomonadaceae</taxon>
        <taxon>Sphingomonas</taxon>
    </lineage>
</organism>
<dbReference type="Proteomes" id="UP001220395">
    <property type="component" value="Chromosome"/>
</dbReference>